<gene>
    <name evidence="1" type="ORF">SAMN06265171_11610</name>
</gene>
<name>A0A521FIZ5_9FLAO</name>
<accession>A0A521FIZ5</accession>
<evidence type="ECO:0000313" key="1">
    <source>
        <dbReference type="EMBL" id="SMO96125.1"/>
    </source>
</evidence>
<dbReference type="EMBL" id="FXTC01000016">
    <property type="protein sequence ID" value="SMO96125.1"/>
    <property type="molecule type" value="Genomic_DNA"/>
</dbReference>
<dbReference type="RefSeq" id="WP_142719843.1">
    <property type="nucleotide sequence ID" value="NZ_FXTC01000016.1"/>
</dbReference>
<organism evidence="1 2">
    <name type="scientific">Chryseobacterium rhizoplanae</name>
    <dbReference type="NCBI Taxonomy" id="1609531"/>
    <lineage>
        <taxon>Bacteria</taxon>
        <taxon>Pseudomonadati</taxon>
        <taxon>Bacteroidota</taxon>
        <taxon>Flavobacteriia</taxon>
        <taxon>Flavobacteriales</taxon>
        <taxon>Weeksellaceae</taxon>
        <taxon>Chryseobacterium group</taxon>
        <taxon>Chryseobacterium</taxon>
    </lineage>
</organism>
<evidence type="ECO:0000313" key="2">
    <source>
        <dbReference type="Proteomes" id="UP000316916"/>
    </source>
</evidence>
<dbReference type="AlphaFoldDB" id="A0A521FIZ5"/>
<dbReference type="NCBIfam" id="NF047798">
    <property type="entry name" value="leader_Chryseo"/>
    <property type="match status" value="1"/>
</dbReference>
<dbReference type="Proteomes" id="UP000316916">
    <property type="component" value="Unassembled WGS sequence"/>
</dbReference>
<sequence length="60" mass="6680">MKNLNKVSRAHMKTIKGGIFVTCILPTGQPTRCRDQCPQDFCGPTSYMCLIPMELCGDVM</sequence>
<reference evidence="1 2" key="1">
    <citation type="submission" date="2017-05" db="EMBL/GenBank/DDBJ databases">
        <authorList>
            <person name="Varghese N."/>
            <person name="Submissions S."/>
        </authorList>
    </citation>
    <scope>NUCLEOTIDE SEQUENCE [LARGE SCALE GENOMIC DNA]</scope>
    <source>
        <strain evidence="1 2">DSM 29371</strain>
    </source>
</reference>
<proteinExistence type="predicted"/>
<protein>
    <submittedName>
        <fullName evidence="1">Uncharacterized protein</fullName>
    </submittedName>
</protein>
<keyword evidence="2" id="KW-1185">Reference proteome</keyword>
<dbReference type="InterPro" id="IPR058074">
    <property type="entry name" value="Bacteriocin-like"/>
</dbReference>